<evidence type="ECO:0000313" key="1">
    <source>
        <dbReference type="EMBL" id="MEQ2528338.1"/>
    </source>
</evidence>
<dbReference type="EMBL" id="JBBMEW010000016">
    <property type="protein sequence ID" value="MEQ2528338.1"/>
    <property type="molecule type" value="Genomic_DNA"/>
</dbReference>
<reference evidence="1" key="1">
    <citation type="submission" date="2024-03" db="EMBL/GenBank/DDBJ databases">
        <title>Human intestinal bacterial collection.</title>
        <authorList>
            <person name="Pauvert C."/>
            <person name="Hitch T.C.A."/>
            <person name="Clavel T."/>
        </authorList>
    </citation>
    <scope>NUCLEOTIDE SEQUENCE</scope>
    <source>
        <strain evidence="1">CLA-AA-H227</strain>
    </source>
</reference>
<evidence type="ECO:0000313" key="2">
    <source>
        <dbReference type="Proteomes" id="UP001439875"/>
    </source>
</evidence>
<organism evidence="1 2">
    <name type="scientific">Robertmurraya yapensis</name>
    <name type="common">ex Hitch et al 2024</name>
    <dbReference type="NCBI Taxonomy" id="3133160"/>
    <lineage>
        <taxon>Bacteria</taxon>
        <taxon>Bacillati</taxon>
        <taxon>Bacillota</taxon>
        <taxon>Bacilli</taxon>
        <taxon>Bacillales</taxon>
        <taxon>Bacillaceae</taxon>
        <taxon>Robertmurraya</taxon>
    </lineage>
</organism>
<protein>
    <submittedName>
        <fullName evidence="1">Uncharacterized protein</fullName>
    </submittedName>
</protein>
<accession>A0ACC6SEU6</accession>
<sequence length="294" mass="34972">NVSSCPSEETCEEISRITYTLFLTSPKQPTLERLREYHINYGNIFEFYFLYHCTNTEERLNKAIERYSYDWHSIQKVYQNIGIIIENTAQIYHEKYQLEFPIDINLIIGAYGSNAYANRKIIPDITFAMERLTFEAEPLQVIVAHEFGHVAHNLITNQEGMDWKKVRWEHPYTWLLQEGAATHFSKQIYPNLSESIYFSYSLEGDEWFTFAKKHKQDIISSFANELRSGKEFTHIYKEWFSINGGETFGYSRLAYFIADCLFQDLSFITDELHTLLLWKNEAYFQIVDEWLNQW</sequence>
<comment type="caution">
    <text evidence="1">The sequence shown here is derived from an EMBL/GenBank/DDBJ whole genome shotgun (WGS) entry which is preliminary data.</text>
</comment>
<proteinExistence type="predicted"/>
<keyword evidence="2" id="KW-1185">Reference proteome</keyword>
<name>A0ACC6SEU6_9BACI</name>
<feature type="non-terminal residue" evidence="1">
    <location>
        <position position="1"/>
    </location>
</feature>
<dbReference type="Proteomes" id="UP001439875">
    <property type="component" value="Unassembled WGS sequence"/>
</dbReference>
<gene>
    <name evidence="1" type="ORF">WMO40_16760</name>
</gene>